<protein>
    <submittedName>
        <fullName evidence="1">Uncharacterized protein</fullName>
    </submittedName>
</protein>
<reference evidence="1 2" key="1">
    <citation type="journal article" date="2022" name="Hortic Res">
        <title>A haplotype resolved chromosomal level avocado genome allows analysis of novel avocado genes.</title>
        <authorList>
            <person name="Nath O."/>
            <person name="Fletcher S.J."/>
            <person name="Hayward A."/>
            <person name="Shaw L.M."/>
            <person name="Masouleh A.K."/>
            <person name="Furtado A."/>
            <person name="Henry R.J."/>
            <person name="Mitter N."/>
        </authorList>
    </citation>
    <scope>NUCLEOTIDE SEQUENCE [LARGE SCALE GENOMIC DNA]</scope>
    <source>
        <strain evidence="2">cv. Hass</strain>
    </source>
</reference>
<keyword evidence="2" id="KW-1185">Reference proteome</keyword>
<dbReference type="Proteomes" id="UP001234297">
    <property type="component" value="Chromosome 10"/>
</dbReference>
<name>A0ACC2KNE6_PERAE</name>
<comment type="caution">
    <text evidence="1">The sequence shown here is derived from an EMBL/GenBank/DDBJ whole genome shotgun (WGS) entry which is preliminary data.</text>
</comment>
<sequence length="174" mass="20267">MISKSVREALDEPLNYARIDLADIIPPDVDRTIYLDSDLIVVDDIRKVWGVVLSDKVVAATEYCHANFTTYFTPAFWSLHPGPISLLHWSGKGKPWLRLDSRKPCNVDHLWASYDLFRSSSLTLEAYKIESKEDEMREEEEQAKQFLKSRKPVSTDRYYRREVVSIALFLRLLE</sequence>
<proteinExistence type="predicted"/>
<gene>
    <name evidence="1" type="ORF">MRB53_031122</name>
</gene>
<dbReference type="EMBL" id="CM056818">
    <property type="protein sequence ID" value="KAJ8622593.1"/>
    <property type="molecule type" value="Genomic_DNA"/>
</dbReference>
<accession>A0ACC2KNE6</accession>
<evidence type="ECO:0000313" key="2">
    <source>
        <dbReference type="Proteomes" id="UP001234297"/>
    </source>
</evidence>
<organism evidence="1 2">
    <name type="scientific">Persea americana</name>
    <name type="common">Avocado</name>
    <dbReference type="NCBI Taxonomy" id="3435"/>
    <lineage>
        <taxon>Eukaryota</taxon>
        <taxon>Viridiplantae</taxon>
        <taxon>Streptophyta</taxon>
        <taxon>Embryophyta</taxon>
        <taxon>Tracheophyta</taxon>
        <taxon>Spermatophyta</taxon>
        <taxon>Magnoliopsida</taxon>
        <taxon>Magnoliidae</taxon>
        <taxon>Laurales</taxon>
        <taxon>Lauraceae</taxon>
        <taxon>Persea</taxon>
    </lineage>
</organism>
<evidence type="ECO:0000313" key="1">
    <source>
        <dbReference type="EMBL" id="KAJ8622593.1"/>
    </source>
</evidence>